<dbReference type="PANTHER" id="PTHR47199:SF2">
    <property type="entry name" value="PHOTOSYSTEM II STABILITY_ASSEMBLY FACTOR HCF136, CHLOROPLASTIC"/>
    <property type="match status" value="1"/>
</dbReference>
<dbReference type="Proteomes" id="UP000625735">
    <property type="component" value="Unassembled WGS sequence"/>
</dbReference>
<accession>A0A917DF28</accession>
<organism evidence="1 2">
    <name type="scientific">Flavobacterium orientale</name>
    <dbReference type="NCBI Taxonomy" id="1756020"/>
    <lineage>
        <taxon>Bacteria</taxon>
        <taxon>Pseudomonadati</taxon>
        <taxon>Bacteroidota</taxon>
        <taxon>Flavobacteriia</taxon>
        <taxon>Flavobacteriales</taxon>
        <taxon>Flavobacteriaceae</taxon>
        <taxon>Flavobacterium</taxon>
    </lineage>
</organism>
<reference evidence="1" key="1">
    <citation type="journal article" date="2014" name="Int. J. Syst. Evol. Microbiol.">
        <title>Complete genome sequence of Corynebacterium casei LMG S-19264T (=DSM 44701T), isolated from a smear-ripened cheese.</title>
        <authorList>
            <consortium name="US DOE Joint Genome Institute (JGI-PGF)"/>
            <person name="Walter F."/>
            <person name="Albersmeier A."/>
            <person name="Kalinowski J."/>
            <person name="Ruckert C."/>
        </authorList>
    </citation>
    <scope>NUCLEOTIDE SEQUENCE</scope>
    <source>
        <strain evidence="1">CGMCC 1.12506</strain>
    </source>
</reference>
<evidence type="ECO:0008006" key="3">
    <source>
        <dbReference type="Google" id="ProtNLM"/>
    </source>
</evidence>
<reference evidence="1" key="2">
    <citation type="submission" date="2020-09" db="EMBL/GenBank/DDBJ databases">
        <authorList>
            <person name="Sun Q."/>
            <person name="Zhou Y."/>
        </authorList>
    </citation>
    <scope>NUCLEOTIDE SEQUENCE</scope>
    <source>
        <strain evidence="1">CGMCC 1.12506</strain>
    </source>
</reference>
<dbReference type="CDD" id="cd15482">
    <property type="entry name" value="Sialidase_non-viral"/>
    <property type="match status" value="1"/>
</dbReference>
<proteinExistence type="predicted"/>
<dbReference type="InterPro" id="IPR015943">
    <property type="entry name" value="WD40/YVTN_repeat-like_dom_sf"/>
</dbReference>
<gene>
    <name evidence="1" type="ORF">GCM10011343_26050</name>
</gene>
<evidence type="ECO:0000313" key="2">
    <source>
        <dbReference type="Proteomes" id="UP000625735"/>
    </source>
</evidence>
<protein>
    <recommendedName>
        <fullName evidence="3">Oxidoreductase</fullName>
    </recommendedName>
</protein>
<keyword evidence="2" id="KW-1185">Reference proteome</keyword>
<dbReference type="PROSITE" id="PS51257">
    <property type="entry name" value="PROKAR_LIPOPROTEIN"/>
    <property type="match status" value="1"/>
</dbReference>
<comment type="caution">
    <text evidence="1">The sequence shown here is derived from an EMBL/GenBank/DDBJ whole genome shotgun (WGS) entry which is preliminary data.</text>
</comment>
<dbReference type="RefSeq" id="WP_188363031.1">
    <property type="nucleotide sequence ID" value="NZ_BMFG01000012.1"/>
</dbReference>
<dbReference type="PANTHER" id="PTHR47199">
    <property type="entry name" value="PHOTOSYSTEM II STABILITY/ASSEMBLY FACTOR HCF136, CHLOROPLASTIC"/>
    <property type="match status" value="1"/>
</dbReference>
<dbReference type="SUPFAM" id="SSF110296">
    <property type="entry name" value="Oligoxyloglucan reducing end-specific cellobiohydrolase"/>
    <property type="match status" value="1"/>
</dbReference>
<dbReference type="Gene3D" id="2.130.10.10">
    <property type="entry name" value="YVTN repeat-like/Quinoprotein amine dehydrogenase"/>
    <property type="match status" value="1"/>
</dbReference>
<evidence type="ECO:0000313" key="1">
    <source>
        <dbReference type="EMBL" id="GGD34982.1"/>
    </source>
</evidence>
<sequence length="356" mass="39794">MSKIVILFVVVLSLFSCKEEKKKKEEYKRKPFTGVILDTLLQDTVSIRAITLDNDKVWYASDKGTFGYSFINNSKRKDGIIRMDSIPLHFRGIAQNFDNIFLISTEKPAAIYKISKKDMSNYQLVFEDLANDAFYNGIQFWNEKEGIAFGDPINNKLNVIVTRDGGATWNKIDPSKLPKLEKDEYAFAASNSSITVKGTHTWIATGGKKSRVLYSNDKGESWILQETPIVSGKSMTGIYSIDFYSDTIGLLVGGDYEDQNNNFKNKALTINGGRSWVSVSDSLAFGYSSCVQFVPESGGTMLVALAPNGIYATSDSGIEWIKISDEKELHVLKFIDKKSAIAAGKNKMFRIRFTTN</sequence>
<dbReference type="AlphaFoldDB" id="A0A917DF28"/>
<dbReference type="EMBL" id="BMFG01000012">
    <property type="protein sequence ID" value="GGD34982.1"/>
    <property type="molecule type" value="Genomic_DNA"/>
</dbReference>
<name>A0A917DF28_9FLAO</name>